<reference evidence="1" key="1">
    <citation type="submission" date="2021-01" db="EMBL/GenBank/DDBJ databases">
        <authorList>
            <consortium name="Genoscope - CEA"/>
            <person name="William W."/>
        </authorList>
    </citation>
    <scope>NUCLEOTIDE SEQUENCE</scope>
</reference>
<dbReference type="EMBL" id="CAJJDM010000122">
    <property type="protein sequence ID" value="CAD8102905.1"/>
    <property type="molecule type" value="Genomic_DNA"/>
</dbReference>
<dbReference type="Proteomes" id="UP000688137">
    <property type="component" value="Unassembled WGS sequence"/>
</dbReference>
<keyword evidence="2" id="KW-1185">Reference proteome</keyword>
<proteinExistence type="predicted"/>
<comment type="caution">
    <text evidence="1">The sequence shown here is derived from an EMBL/GenBank/DDBJ whole genome shotgun (WGS) entry which is preliminary data.</text>
</comment>
<dbReference type="OMA" id="AVKNDEH"/>
<accession>A0A8S1PI77</accession>
<protein>
    <submittedName>
        <fullName evidence="1">Uncharacterized protein</fullName>
    </submittedName>
</protein>
<organism evidence="1 2">
    <name type="scientific">Paramecium primaurelia</name>
    <dbReference type="NCBI Taxonomy" id="5886"/>
    <lineage>
        <taxon>Eukaryota</taxon>
        <taxon>Sar</taxon>
        <taxon>Alveolata</taxon>
        <taxon>Ciliophora</taxon>
        <taxon>Intramacronucleata</taxon>
        <taxon>Oligohymenophorea</taxon>
        <taxon>Peniculida</taxon>
        <taxon>Parameciidae</taxon>
        <taxon>Paramecium</taxon>
    </lineage>
</organism>
<sequence length="104" mass="12790">MNYYKKKIAVKNDEHISLPRIYNYRSLSLNKEITSPSEVNNKRYFSFINSNQISSDRYQQKPQHMRNIQRKNQMLKIQLKRISPPRLQYETLEEIYFIRYKKIT</sequence>
<dbReference type="AlphaFoldDB" id="A0A8S1PI77"/>
<name>A0A8S1PI77_PARPR</name>
<evidence type="ECO:0000313" key="2">
    <source>
        <dbReference type="Proteomes" id="UP000688137"/>
    </source>
</evidence>
<gene>
    <name evidence="1" type="ORF">PPRIM_AZ9-3.1.T1190149</name>
</gene>
<evidence type="ECO:0000313" key="1">
    <source>
        <dbReference type="EMBL" id="CAD8102905.1"/>
    </source>
</evidence>